<dbReference type="InterPro" id="IPR002656">
    <property type="entry name" value="Acyl_transf_3_dom"/>
</dbReference>
<dbReference type="RefSeq" id="WP_274494222.1">
    <property type="nucleotide sequence ID" value="NZ_CP118166.1"/>
</dbReference>
<feature type="transmembrane region" description="Helical" evidence="1">
    <location>
        <begin position="159"/>
        <end position="175"/>
    </location>
</feature>
<dbReference type="Proteomes" id="UP001214043">
    <property type="component" value="Chromosome"/>
</dbReference>
<keyword evidence="1" id="KW-0472">Membrane</keyword>
<evidence type="ECO:0000256" key="1">
    <source>
        <dbReference type="SAM" id="Phobius"/>
    </source>
</evidence>
<gene>
    <name evidence="3" type="ORF">PUV54_03735</name>
</gene>
<keyword evidence="1" id="KW-0812">Transmembrane</keyword>
<dbReference type="PANTHER" id="PTHR23028:SF131">
    <property type="entry name" value="BLR2367 PROTEIN"/>
    <property type="match status" value="1"/>
</dbReference>
<feature type="transmembrane region" description="Helical" evidence="1">
    <location>
        <begin position="85"/>
        <end position="109"/>
    </location>
</feature>
<keyword evidence="4" id="KW-1185">Reference proteome</keyword>
<dbReference type="EMBL" id="CP118166">
    <property type="protein sequence ID" value="WDI32302.1"/>
    <property type="molecule type" value="Genomic_DNA"/>
</dbReference>
<evidence type="ECO:0000313" key="4">
    <source>
        <dbReference type="Proteomes" id="UP001214043"/>
    </source>
</evidence>
<feature type="transmembrane region" description="Helical" evidence="1">
    <location>
        <begin position="243"/>
        <end position="263"/>
    </location>
</feature>
<feature type="transmembrane region" description="Helical" evidence="1">
    <location>
        <begin position="45"/>
        <end position="64"/>
    </location>
</feature>
<keyword evidence="3" id="KW-0808">Transferase</keyword>
<keyword evidence="3" id="KW-0012">Acyltransferase</keyword>
<dbReference type="AlphaFoldDB" id="A0AAE9ZGU8"/>
<sequence>MQSAHIWNIQALRGIAALMVLVSHINGIEPNMPGSDLLPDQLRIGTTGVDLFFLISGFVMVTVAERTRAGVGGAARFAYNRVARIYPLYWLASLTILIIYLGGEALFAIPYEEKPLVSSFLLAPAKGLPLLTVGWTLIHELYFYVVFSIILLAAPNRKVLMLTFWGFFIIIANIADWTSANPWTKLIFSPLTFEFLTGAFLAYLVKKTSGRWGWPAFFAGLAILSYQAVGFGDREWELIVDHGARAATYTAPFALILYGAAALERAQQIKAPDWLTAIGDASYSLYLFHVPAVMIVTQLVIITLGDRGVADNLIMITACFAAALISAFIIHRLVERPALQLTKHLGDRLFTRLNKSAVRQDRAW</sequence>
<protein>
    <submittedName>
        <fullName evidence="3">Acyltransferase</fullName>
    </submittedName>
</protein>
<feature type="domain" description="Acyltransferase 3" evidence="2">
    <location>
        <begin position="8"/>
        <end position="331"/>
    </location>
</feature>
<dbReference type="Pfam" id="PF01757">
    <property type="entry name" value="Acyl_transf_3"/>
    <property type="match status" value="1"/>
</dbReference>
<dbReference type="GO" id="GO:0016020">
    <property type="term" value="C:membrane"/>
    <property type="evidence" value="ECO:0007669"/>
    <property type="project" value="TreeGrafter"/>
</dbReference>
<evidence type="ECO:0000259" key="2">
    <source>
        <dbReference type="Pfam" id="PF01757"/>
    </source>
</evidence>
<accession>A0AAE9ZGU8</accession>
<dbReference type="InterPro" id="IPR050879">
    <property type="entry name" value="Acyltransferase_3"/>
</dbReference>
<dbReference type="GO" id="GO:0000271">
    <property type="term" value="P:polysaccharide biosynthetic process"/>
    <property type="evidence" value="ECO:0007669"/>
    <property type="project" value="TreeGrafter"/>
</dbReference>
<feature type="transmembrane region" description="Helical" evidence="1">
    <location>
        <begin position="313"/>
        <end position="334"/>
    </location>
</feature>
<keyword evidence="1" id="KW-1133">Transmembrane helix</keyword>
<dbReference type="GO" id="GO:0016747">
    <property type="term" value="F:acyltransferase activity, transferring groups other than amino-acyl groups"/>
    <property type="evidence" value="ECO:0007669"/>
    <property type="project" value="InterPro"/>
</dbReference>
<feature type="transmembrane region" description="Helical" evidence="1">
    <location>
        <begin position="212"/>
        <end position="231"/>
    </location>
</feature>
<reference evidence="3" key="1">
    <citation type="submission" date="2023-02" db="EMBL/GenBank/DDBJ databases">
        <title>Genome sequence of Hyphococcus flavus.</title>
        <authorList>
            <person name="Rong J.-C."/>
            <person name="Zhao Q."/>
            <person name="Yi M."/>
            <person name="Wu J.-Y."/>
        </authorList>
    </citation>
    <scope>NUCLEOTIDE SEQUENCE</scope>
    <source>
        <strain evidence="3">MCCC 1K03223</strain>
    </source>
</reference>
<feature type="transmembrane region" description="Helical" evidence="1">
    <location>
        <begin position="187"/>
        <end position="205"/>
    </location>
</feature>
<organism evidence="3 4">
    <name type="scientific">Hyphococcus flavus</name>
    <dbReference type="NCBI Taxonomy" id="1866326"/>
    <lineage>
        <taxon>Bacteria</taxon>
        <taxon>Pseudomonadati</taxon>
        <taxon>Pseudomonadota</taxon>
        <taxon>Alphaproteobacteria</taxon>
        <taxon>Parvularculales</taxon>
        <taxon>Parvularculaceae</taxon>
        <taxon>Hyphococcus</taxon>
    </lineage>
</organism>
<feature type="transmembrane region" description="Helical" evidence="1">
    <location>
        <begin position="283"/>
        <end position="301"/>
    </location>
</feature>
<dbReference type="PANTHER" id="PTHR23028">
    <property type="entry name" value="ACETYLTRANSFERASE"/>
    <property type="match status" value="1"/>
</dbReference>
<feature type="transmembrane region" description="Helical" evidence="1">
    <location>
        <begin position="129"/>
        <end position="152"/>
    </location>
</feature>
<feature type="transmembrane region" description="Helical" evidence="1">
    <location>
        <begin position="7"/>
        <end position="25"/>
    </location>
</feature>
<name>A0AAE9ZGU8_9PROT</name>
<proteinExistence type="predicted"/>
<evidence type="ECO:0000313" key="3">
    <source>
        <dbReference type="EMBL" id="WDI32302.1"/>
    </source>
</evidence>
<dbReference type="KEGG" id="hfl:PUV54_03735"/>